<dbReference type="InterPro" id="IPR052387">
    <property type="entry name" value="Fibrocystin"/>
</dbReference>
<dbReference type="Gene3D" id="2.60.120.260">
    <property type="entry name" value="Galactose-binding domain-like"/>
    <property type="match status" value="1"/>
</dbReference>
<comment type="caution">
    <text evidence="5">The sequence shown here is derived from an EMBL/GenBank/DDBJ whole genome shotgun (WGS) entry which is preliminary data.</text>
</comment>
<sequence>MTSQSSESLQRLRRHARERYSQLAAKLPKLFASKLAKRASSRDALRSMLGFESLESRQLLATITAINSGDWTAASTWQGGVVPTAADRAIVASGKTVTLNGLNTTVKELVVHGTLTVAEGSAGSATRSLTTRWIHVNSNGTFRIGTPTNRYDNNDFVLTLTGTDPTADFTVETAMGTMSIADNDGFLMTGMGGSLQFYGDEKLSFTKLSQTAFKNATTITVEDVIERNFDGTTSAASDGSLSGSRAWEVGDEIVIASSSYDYADEDVRTITAVSSASGNRTVLTLNEPLSYRHYGAIESYKDGELSIDMRAEVALLNRSIRIQGTQDTDSNFGNRARYGTTSGRNLGIGAHAMFMPNSGLIAIDSVQFDKMGQTGIVGRYPIHWHLGANRAGDLLRNSSVTNSNNRGVTVHGTQGLLIEGNVLHDIHGHGIFMEDAAEFNNQFRSNIVLGIHKVGGGSLNDPFIVPGITRGSNGLVNGDAARNGNGEGSHDTGQQVSTRFLHSAAYWITNPNNTWVGNISAGSEGTGFWFILPDRVIGLSRDTGLYNGLDPSTATLGIFDNNTSHSSPIGLTFDRGSDIRGGGAVGYTPTVPATFNAFTGYKHDGTAVYHRGNNVTFDGSMFADVRTGSFNTFSQIERNILFIGHSKGNATLSAEVGGYKLYDGPGQIIEAHFAGFAEPNAYTFVNTGGAHKHAMTRASGITFENDGTTGHVAVGIVQDFVNKSPANAAGRPDALSGIVLDVDGSLTGPFGGGPGYVLTPKIDFYRDSTDITPAGWDAYISNDRFGYLRLDTVSGAGNFPYFDVFNGDGHRFRVNRRNITEQRLYTKLNAGDYTFEFTEPVPDDGFRFTMRVMRGSEPGDYSIYRFKGVGTNYKPTSGTETTSLTSLRAQTSNAYFRDPADGDLWMKVFQSGTLISVRPADVLQPTTPEITGLVLVDANSDEDLSALANGTVVNLTALPSKDLNVRAATNSNTASVGFDLTGPSPFTKTESVEPYALFGDADGDFQSEPLLPGSYTLVVTPFSGAGLSGTAGTAVTINFTVIEPAQMPFVNQTVQDGTTVLAEEFDTGGQGVAYFDTSTGNSGSGNTARRTEDVDLNGGSILVSSVVDGEWLEFTRDVVPGVYDINVNVNPFSLQDPAKGVRVLIAENVFSTSFTELGFVEIPDAATVGTSFAITGVDLTAWGGSDRVFRIEFFAANRDIVVAPVGAVLADASPTGSTTGWYLDYGANGENWFNGSGLSDTTVNESDVLVPTVWPQHLAGNSSGRVARIRNAAEQSTLTFDLGGRYDISGMALWNSTETGQTDRGFENTLLSYSTDGGLTFSGSDLLTWTQLSDSTDPFGPEIRMLPGVVAGITHIRMVVDNFSPAGSDRIVMASELRFIGKGNPAVGSNLALNFDTLSFSAVAMPASVVNRGVAYRGAGATYGEGMIDPNKSALRGLGASASMANYTNYSQGLNRVIVDIDNLPATTLTQPDFEFRVGNTEELAKHVEKPEITSPATRNPNLRD</sequence>
<dbReference type="SMART" id="SM01225">
    <property type="entry name" value="G8"/>
    <property type="match status" value="1"/>
</dbReference>
<dbReference type="Pfam" id="PF24606">
    <property type="entry name" value="CEMIP_beta-hel"/>
    <property type="match status" value="1"/>
</dbReference>
<evidence type="ECO:0000256" key="1">
    <source>
        <dbReference type="ARBA" id="ARBA00022729"/>
    </source>
</evidence>
<keyword evidence="1" id="KW-0732">Signal</keyword>
<dbReference type="RefSeq" id="WP_146454027.1">
    <property type="nucleotide sequence ID" value="NZ_SJPW01000001.1"/>
</dbReference>
<dbReference type="Proteomes" id="UP000318288">
    <property type="component" value="Unassembled WGS sequence"/>
</dbReference>
<proteinExistence type="predicted"/>
<protein>
    <submittedName>
        <fullName evidence="5">G8 domain protein</fullName>
    </submittedName>
</protein>
<evidence type="ECO:0000313" key="5">
    <source>
        <dbReference type="EMBL" id="TWU60317.1"/>
    </source>
</evidence>
<keyword evidence="6" id="KW-1185">Reference proteome</keyword>
<feature type="region of interest" description="Disordered" evidence="3">
    <location>
        <begin position="1485"/>
        <end position="1505"/>
    </location>
</feature>
<reference evidence="5 6" key="1">
    <citation type="submission" date="2019-02" db="EMBL/GenBank/DDBJ databases">
        <title>Deep-cultivation of Planctomycetes and their phenomic and genomic characterization uncovers novel biology.</title>
        <authorList>
            <person name="Wiegand S."/>
            <person name="Jogler M."/>
            <person name="Boedeker C."/>
            <person name="Pinto D."/>
            <person name="Vollmers J."/>
            <person name="Rivas-Marin E."/>
            <person name="Kohn T."/>
            <person name="Peeters S.H."/>
            <person name="Heuer A."/>
            <person name="Rast P."/>
            <person name="Oberbeckmann S."/>
            <person name="Bunk B."/>
            <person name="Jeske O."/>
            <person name="Meyerdierks A."/>
            <person name="Storesund J.E."/>
            <person name="Kallscheuer N."/>
            <person name="Luecker S."/>
            <person name="Lage O.M."/>
            <person name="Pohl T."/>
            <person name="Merkel B.J."/>
            <person name="Hornburger P."/>
            <person name="Mueller R.-W."/>
            <person name="Bruemmer F."/>
            <person name="Labrenz M."/>
            <person name="Spormann A.M."/>
            <person name="Op Den Camp H."/>
            <person name="Overmann J."/>
            <person name="Amann R."/>
            <person name="Jetten M.S.M."/>
            <person name="Mascher T."/>
            <person name="Medema M.H."/>
            <person name="Devos D.P."/>
            <person name="Kaster A.-K."/>
            <person name="Ovreas L."/>
            <person name="Rohde M."/>
            <person name="Galperin M.Y."/>
            <person name="Jogler C."/>
        </authorList>
    </citation>
    <scope>NUCLEOTIDE SEQUENCE [LARGE SCALE GENOMIC DNA]</scope>
    <source>
        <strain evidence="5 6">Poly51</strain>
    </source>
</reference>
<gene>
    <name evidence="5" type="ORF">Poly51_05920</name>
</gene>
<evidence type="ECO:0000313" key="6">
    <source>
        <dbReference type="Proteomes" id="UP000318288"/>
    </source>
</evidence>
<dbReference type="OrthoDB" id="227223at2"/>
<dbReference type="PANTHER" id="PTHR46769">
    <property type="entry name" value="POLYCYSTIC KIDNEY AND HEPATIC DISEASE 1 (AUTOSOMAL RECESSIVE)-LIKE 1"/>
    <property type="match status" value="1"/>
</dbReference>
<dbReference type="InterPro" id="IPR019316">
    <property type="entry name" value="G8_domain"/>
</dbReference>
<keyword evidence="2" id="KW-0325">Glycoprotein</keyword>
<dbReference type="Pfam" id="PF10162">
    <property type="entry name" value="G8"/>
    <property type="match status" value="1"/>
</dbReference>
<accession>A0A5C6FJN9</accession>
<dbReference type="PANTHER" id="PTHR46769:SF2">
    <property type="entry name" value="FIBROCYSTIN-L ISOFORM 2 PRECURSOR-RELATED"/>
    <property type="match status" value="1"/>
</dbReference>
<evidence type="ECO:0000256" key="3">
    <source>
        <dbReference type="SAM" id="MobiDB-lite"/>
    </source>
</evidence>
<dbReference type="EMBL" id="SJPW01000001">
    <property type="protein sequence ID" value="TWU60317.1"/>
    <property type="molecule type" value="Genomic_DNA"/>
</dbReference>
<feature type="domain" description="G8" evidence="4">
    <location>
        <begin position="75"/>
        <end position="210"/>
    </location>
</feature>
<organism evidence="5 6">
    <name type="scientific">Rubripirellula tenax</name>
    <dbReference type="NCBI Taxonomy" id="2528015"/>
    <lineage>
        <taxon>Bacteria</taxon>
        <taxon>Pseudomonadati</taxon>
        <taxon>Planctomycetota</taxon>
        <taxon>Planctomycetia</taxon>
        <taxon>Pirellulales</taxon>
        <taxon>Pirellulaceae</taxon>
        <taxon>Rubripirellula</taxon>
    </lineage>
</organism>
<evidence type="ECO:0000256" key="2">
    <source>
        <dbReference type="ARBA" id="ARBA00023180"/>
    </source>
</evidence>
<feature type="compositionally biased region" description="Polar residues" evidence="3">
    <location>
        <begin position="1495"/>
        <end position="1505"/>
    </location>
</feature>
<name>A0A5C6FJN9_9BACT</name>
<dbReference type="PROSITE" id="PS51484">
    <property type="entry name" value="G8"/>
    <property type="match status" value="1"/>
</dbReference>
<evidence type="ECO:0000259" key="4">
    <source>
        <dbReference type="PROSITE" id="PS51484"/>
    </source>
</evidence>
<dbReference type="InterPro" id="IPR055401">
    <property type="entry name" value="CEMIP_beta-hel_dom"/>
</dbReference>